<gene>
    <name evidence="13" type="ORF">M407DRAFT_120305</name>
</gene>
<dbReference type="PANTHER" id="PTHR11125:SF7">
    <property type="entry name" value="TRANSCRIPTION ELONGATION FACTOR SPT5"/>
    <property type="match status" value="1"/>
</dbReference>
<dbReference type="CDD" id="cd06082">
    <property type="entry name" value="KOW_Spt5_2"/>
    <property type="match status" value="1"/>
</dbReference>
<feature type="compositionally biased region" description="Low complexity" evidence="10">
    <location>
        <begin position="946"/>
        <end position="960"/>
    </location>
</feature>
<dbReference type="PANTHER" id="PTHR11125">
    <property type="entry name" value="SUPPRESSOR OF TY 5"/>
    <property type="match status" value="1"/>
</dbReference>
<dbReference type="CDD" id="cd06084">
    <property type="entry name" value="KOW_Spt5_4"/>
    <property type="match status" value="1"/>
</dbReference>
<dbReference type="STRING" id="1051891.A0A0C3LLC5"/>
<dbReference type="EMBL" id="KN823117">
    <property type="protein sequence ID" value="KIO22167.1"/>
    <property type="molecule type" value="Genomic_DNA"/>
</dbReference>
<dbReference type="Gene3D" id="2.30.30.30">
    <property type="match status" value="3"/>
</dbReference>
<feature type="compositionally biased region" description="Acidic residues" evidence="10">
    <location>
        <begin position="91"/>
        <end position="108"/>
    </location>
</feature>
<name>A0A0C3LLC5_9AGAM</name>
<dbReference type="InterPro" id="IPR022581">
    <property type="entry name" value="Spt5_N"/>
</dbReference>
<feature type="compositionally biased region" description="Acidic residues" evidence="10">
    <location>
        <begin position="37"/>
        <end position="67"/>
    </location>
</feature>
<dbReference type="InterPro" id="IPR057936">
    <property type="entry name" value="KOWx_Spt5"/>
</dbReference>
<dbReference type="GO" id="GO:0006357">
    <property type="term" value="P:regulation of transcription by RNA polymerase II"/>
    <property type="evidence" value="ECO:0007669"/>
    <property type="project" value="InterPro"/>
</dbReference>
<dbReference type="CDD" id="cd06081">
    <property type="entry name" value="KOW_Spt5_1"/>
    <property type="match status" value="1"/>
</dbReference>
<dbReference type="SMART" id="SM00738">
    <property type="entry name" value="NGN"/>
    <property type="match status" value="1"/>
</dbReference>
<feature type="region of interest" description="Disordered" evidence="10">
    <location>
        <begin position="941"/>
        <end position="960"/>
    </location>
</feature>
<dbReference type="InterPro" id="IPR005824">
    <property type="entry name" value="KOW"/>
</dbReference>
<evidence type="ECO:0000256" key="10">
    <source>
        <dbReference type="SAM" id="MobiDB-lite"/>
    </source>
</evidence>
<dbReference type="InterPro" id="IPR036735">
    <property type="entry name" value="NGN_dom_sf"/>
</dbReference>
<evidence type="ECO:0000313" key="13">
    <source>
        <dbReference type="EMBL" id="KIO22167.1"/>
    </source>
</evidence>
<dbReference type="Pfam" id="PF03439">
    <property type="entry name" value="Spt5-NGN"/>
    <property type="match status" value="1"/>
</dbReference>
<dbReference type="CDD" id="cd09888">
    <property type="entry name" value="NGN_Euk"/>
    <property type="match status" value="1"/>
</dbReference>
<evidence type="ECO:0000256" key="8">
    <source>
        <dbReference type="ARBA" id="ARBA00025870"/>
    </source>
</evidence>
<keyword evidence="5 9" id="KW-0804">Transcription</keyword>
<dbReference type="Pfam" id="PF11942">
    <property type="entry name" value="Spt5_N"/>
    <property type="match status" value="1"/>
</dbReference>
<evidence type="ECO:0000256" key="9">
    <source>
        <dbReference type="PIRNR" id="PIRNR036945"/>
    </source>
</evidence>
<sequence>MATLMSNRVENYDDDDEDFEVPPSAGPSKPSRSAAMEVDEDPEEDEDDDEEDDDDEDDEDEDEDEEMERPKKKKRRSKKRSAISRFIDTEAVVDDEDEDLDDEEEGLGPEDRGFFAGDDAELEDNIVTAGHHRFARRQQEDEDQDLSKIAQDVTERYRRTARKYTGDTSDLPQQFLMPGVNDPSLWQIRVRPGKERELVFQLLRKSIDLQFSPHPLEIYSAFERDSLPGMIYVEARSQQHVKQAIDGLVGVFPSRGIILVPIDEMASLLRIKKIETTITPGSWVRIKRGKYAGDLAQVLDVTDNGEEAGLKFIPRIDLTPREENYLTNDKKRKKVGANNAGGAPGYRPPQRFFNAEEVSKVYKNKVTMKPGSSRKFVFMGDTYNNGFIEKDVKIIGLVTENVNPTLDEIARFTAGDNGDMDGVRNNQVDLSIIAADARKAATAVLQPGDHVEVFEGEQTGLNGTVESINGEVVIIRAKDVDIEGQKIEVPAASVRKKFKAGDHIKVMTGTNADETGLVVSVLNDTVTFLSDMSMQEVTVFAKDVREAAEVGAGTNIVGNYELHDLVQLDQQTVGVIYKTERDSFRVLDQNGQTRLVHPHQITMRKDSRRAIASDSQGYEIRIGDNMKEVDGEGRKGGVLHIHQAFYAFLHNREIVENGGVFVTRARSLASVAPKGRSGGPDLTKLNPAMAGGMVGSGMTTKGPRDPLVGVQIVVVQGQFKGYLGRIKDTNGTFARVELHTQNKVITTEKSKLKRKGADGKVYPLEQSAAFNMPASKNNMGPPGTPSNHARATPNPYSGGMTPGRPNVNGRTPNPYLDGGKTPGLPNDGGRTPGSNAWFPNARTPNPYGRTPNPYNAGDGGRTPGRFNDGGRTPGSGSVWKPNGGMTPNPHRDPRAPVGRTPAGAGASASDAHDPWATDDYPLSAPTPGAMNAPTPGVFARDEDTWGASTAPTPGAWGAPTPYSAPTPGVSSAPTPGFHATPGPSYARTPGLSAPTPGITAPTPGPKSSWHDPVPHRDDHWLFGCSDIWVTIGPDPNGKHWISGEFDGEQVMVISVQDYSLNSAGLENTANVRFPDSSSNSGLQREVPLNYLHAVRPKVEETAMVVNINSDMRHSFVKVTQMSAEMAWFQEVEVRPGLTARDGAIPLEDLVKAVAK</sequence>
<dbReference type="Pfam" id="PF23037">
    <property type="entry name" value="KOWx_SPT5"/>
    <property type="match status" value="1"/>
</dbReference>
<evidence type="ECO:0000256" key="7">
    <source>
        <dbReference type="ARBA" id="ARBA00024691"/>
    </source>
</evidence>
<keyword evidence="4" id="KW-0507">mRNA processing</keyword>
<dbReference type="InterPro" id="IPR014722">
    <property type="entry name" value="Rib_uL2_dom2"/>
</dbReference>
<evidence type="ECO:0000256" key="5">
    <source>
        <dbReference type="ARBA" id="ARBA00023163"/>
    </source>
</evidence>
<evidence type="ECO:0000259" key="12">
    <source>
        <dbReference type="SMART" id="SM00739"/>
    </source>
</evidence>
<dbReference type="InterPro" id="IPR017071">
    <property type="entry name" value="TF_Spt5_eukaryote"/>
</dbReference>
<dbReference type="Pfam" id="PF23284">
    <property type="entry name" value="KOW2_Spt5"/>
    <property type="match status" value="1"/>
</dbReference>
<dbReference type="HOGENOM" id="CLU_003537_1_0_1"/>
<dbReference type="InterPro" id="IPR041978">
    <property type="entry name" value="KOW_Spt5_5"/>
</dbReference>
<evidence type="ECO:0000256" key="1">
    <source>
        <dbReference type="ARBA" id="ARBA00004123"/>
    </source>
</evidence>
<keyword evidence="14" id="KW-1185">Reference proteome</keyword>
<feature type="domain" description="KOW" evidence="12">
    <location>
        <begin position="277"/>
        <end position="304"/>
    </location>
</feature>
<dbReference type="InterPro" id="IPR041975">
    <property type="entry name" value="KOW_Spt5_2"/>
</dbReference>
<dbReference type="InterPro" id="IPR006645">
    <property type="entry name" value="NGN-like_dom"/>
</dbReference>
<dbReference type="Pfam" id="PF23042">
    <property type="entry name" value="KOW1_SPT5"/>
    <property type="match status" value="1"/>
</dbReference>
<evidence type="ECO:0000313" key="14">
    <source>
        <dbReference type="Proteomes" id="UP000054248"/>
    </source>
</evidence>
<feature type="region of interest" description="Disordered" evidence="10">
    <location>
        <begin position="988"/>
        <end position="1010"/>
    </location>
</feature>
<proteinExistence type="inferred from homology"/>
<feature type="domain" description="KOW" evidence="12">
    <location>
        <begin position="444"/>
        <end position="471"/>
    </location>
</feature>
<dbReference type="InterPro" id="IPR008991">
    <property type="entry name" value="Translation_prot_SH3-like_sf"/>
</dbReference>
<dbReference type="AlphaFoldDB" id="A0A0C3LLC5"/>
<dbReference type="InterPro" id="IPR005100">
    <property type="entry name" value="NGN-domain"/>
</dbReference>
<dbReference type="Pfam" id="PF23290">
    <property type="entry name" value="KOW5_SPT5"/>
    <property type="match status" value="1"/>
</dbReference>
<feature type="region of interest" description="Disordered" evidence="10">
    <location>
        <begin position="772"/>
        <end position="928"/>
    </location>
</feature>
<dbReference type="FunFam" id="3.30.70.940:FF:000005">
    <property type="entry name" value="Transcription elongation factor SPT5"/>
    <property type="match status" value="1"/>
</dbReference>
<evidence type="ECO:0000259" key="11">
    <source>
        <dbReference type="SMART" id="SM00738"/>
    </source>
</evidence>
<evidence type="ECO:0000256" key="3">
    <source>
        <dbReference type="ARBA" id="ARBA00020181"/>
    </source>
</evidence>
<dbReference type="Proteomes" id="UP000054248">
    <property type="component" value="Unassembled WGS sequence"/>
</dbReference>
<comment type="subcellular location">
    <subcellularLocation>
        <location evidence="1 9">Nucleus</location>
    </subcellularLocation>
</comment>
<accession>A0A0C3LLC5</accession>
<dbReference type="PIRSF" id="PIRSF036945">
    <property type="entry name" value="Spt5"/>
    <property type="match status" value="1"/>
</dbReference>
<dbReference type="FunFam" id="2.30.30.30:FF:000029">
    <property type="entry name" value="Transcription elongation factor SPT5"/>
    <property type="match status" value="1"/>
</dbReference>
<reference evidence="13 14" key="1">
    <citation type="submission" date="2014-04" db="EMBL/GenBank/DDBJ databases">
        <authorList>
            <consortium name="DOE Joint Genome Institute"/>
            <person name="Kuo A."/>
            <person name="Girlanda M."/>
            <person name="Perotto S."/>
            <person name="Kohler A."/>
            <person name="Nagy L.G."/>
            <person name="Floudas D."/>
            <person name="Copeland A."/>
            <person name="Barry K.W."/>
            <person name="Cichocki N."/>
            <person name="Veneault-Fourrey C."/>
            <person name="LaButti K."/>
            <person name="Lindquist E.A."/>
            <person name="Lipzen A."/>
            <person name="Lundell T."/>
            <person name="Morin E."/>
            <person name="Murat C."/>
            <person name="Sun H."/>
            <person name="Tunlid A."/>
            <person name="Henrissat B."/>
            <person name="Grigoriev I.V."/>
            <person name="Hibbett D.S."/>
            <person name="Martin F."/>
            <person name="Nordberg H.P."/>
            <person name="Cantor M.N."/>
            <person name="Hua S.X."/>
        </authorList>
    </citation>
    <scope>NUCLEOTIDE SEQUENCE [LARGE SCALE GENOMIC DNA]</scope>
    <source>
        <strain evidence="13 14">MUT 4182</strain>
    </source>
</reference>
<feature type="domain" description="KOW" evidence="12">
    <location>
        <begin position="497"/>
        <end position="524"/>
    </location>
</feature>
<evidence type="ECO:0000256" key="2">
    <source>
        <dbReference type="ARBA" id="ARBA00006956"/>
    </source>
</evidence>
<feature type="domain" description="KOW" evidence="12">
    <location>
        <begin position="705"/>
        <end position="732"/>
    </location>
</feature>
<evidence type="ECO:0000256" key="4">
    <source>
        <dbReference type="ARBA" id="ARBA00022664"/>
    </source>
</evidence>
<dbReference type="InterPro" id="IPR039385">
    <property type="entry name" value="NGN_Euk"/>
</dbReference>
<dbReference type="GO" id="GO:0006397">
    <property type="term" value="P:mRNA processing"/>
    <property type="evidence" value="ECO:0007669"/>
    <property type="project" value="UniProtKB-KW"/>
</dbReference>
<feature type="compositionally biased region" description="Basic residues" evidence="10">
    <location>
        <begin position="70"/>
        <end position="82"/>
    </location>
</feature>
<feature type="domain" description="NusG-like N-terminal" evidence="11">
    <location>
        <begin position="182"/>
        <end position="272"/>
    </location>
</feature>
<dbReference type="Pfam" id="PF23291">
    <property type="entry name" value="KOW4_SPT5"/>
    <property type="match status" value="1"/>
</dbReference>
<comment type="function">
    <text evidence="7 9">The SPT4-SPT5 complex mediates both activation and inhibition of transcription elongation, and plays a role in pre-mRNA processing. This complex seems to be important for the stability of the RNA polymerase II elongation machinery on the chromatin template but not for the inherent ability of this machinery to translocate down the gene.</text>
</comment>
<dbReference type="SUPFAM" id="SSF50104">
    <property type="entry name" value="Translation proteins SH3-like domain"/>
    <property type="match status" value="1"/>
</dbReference>
<dbReference type="GO" id="GO:0032044">
    <property type="term" value="C:DSIF complex"/>
    <property type="evidence" value="ECO:0007669"/>
    <property type="project" value="TreeGrafter"/>
</dbReference>
<evidence type="ECO:0000256" key="6">
    <source>
        <dbReference type="ARBA" id="ARBA00023242"/>
    </source>
</evidence>
<comment type="similarity">
    <text evidence="2 9">Belongs to the SPT5 family.</text>
</comment>
<dbReference type="InterPro" id="IPR039659">
    <property type="entry name" value="SPT5"/>
</dbReference>
<dbReference type="GO" id="GO:0006368">
    <property type="term" value="P:transcription elongation by RNA polymerase II"/>
    <property type="evidence" value="ECO:0007669"/>
    <property type="project" value="TreeGrafter"/>
</dbReference>
<reference evidence="14" key="2">
    <citation type="submission" date="2015-01" db="EMBL/GenBank/DDBJ databases">
        <title>Evolutionary Origins and Diversification of the Mycorrhizal Mutualists.</title>
        <authorList>
            <consortium name="DOE Joint Genome Institute"/>
            <consortium name="Mycorrhizal Genomics Consortium"/>
            <person name="Kohler A."/>
            <person name="Kuo A."/>
            <person name="Nagy L.G."/>
            <person name="Floudas D."/>
            <person name="Copeland A."/>
            <person name="Barry K.W."/>
            <person name="Cichocki N."/>
            <person name="Veneault-Fourrey C."/>
            <person name="LaButti K."/>
            <person name="Lindquist E.A."/>
            <person name="Lipzen A."/>
            <person name="Lundell T."/>
            <person name="Morin E."/>
            <person name="Murat C."/>
            <person name="Riley R."/>
            <person name="Ohm R."/>
            <person name="Sun H."/>
            <person name="Tunlid A."/>
            <person name="Henrissat B."/>
            <person name="Grigoriev I.V."/>
            <person name="Hibbett D.S."/>
            <person name="Martin F."/>
        </authorList>
    </citation>
    <scope>NUCLEOTIDE SEQUENCE [LARGE SCALE GENOMIC DNA]</scope>
    <source>
        <strain evidence="14">MUT 4182</strain>
    </source>
</reference>
<keyword evidence="6 9" id="KW-0539">Nucleus</keyword>
<dbReference type="GO" id="GO:0000785">
    <property type="term" value="C:chromatin"/>
    <property type="evidence" value="ECO:0007669"/>
    <property type="project" value="UniProtKB-ARBA"/>
</dbReference>
<dbReference type="OrthoDB" id="28901at2759"/>
<dbReference type="GO" id="GO:0032784">
    <property type="term" value="P:regulation of DNA-templated transcription elongation"/>
    <property type="evidence" value="ECO:0007669"/>
    <property type="project" value="InterPro"/>
</dbReference>
<dbReference type="GO" id="GO:0003729">
    <property type="term" value="F:mRNA binding"/>
    <property type="evidence" value="ECO:0007669"/>
    <property type="project" value="TreeGrafter"/>
</dbReference>
<dbReference type="InterPro" id="IPR041973">
    <property type="entry name" value="KOW_Spt5_1"/>
</dbReference>
<protein>
    <recommendedName>
        <fullName evidence="3 9">Transcription elongation factor SPT5</fullName>
    </recommendedName>
</protein>
<dbReference type="InterPro" id="IPR041977">
    <property type="entry name" value="KOW_Spt5_4"/>
</dbReference>
<organism evidence="13 14">
    <name type="scientific">Tulasnella calospora MUT 4182</name>
    <dbReference type="NCBI Taxonomy" id="1051891"/>
    <lineage>
        <taxon>Eukaryota</taxon>
        <taxon>Fungi</taxon>
        <taxon>Dikarya</taxon>
        <taxon>Basidiomycota</taxon>
        <taxon>Agaricomycotina</taxon>
        <taxon>Agaricomycetes</taxon>
        <taxon>Cantharellales</taxon>
        <taxon>Tulasnellaceae</taxon>
        <taxon>Tulasnella</taxon>
    </lineage>
</organism>
<feature type="region of interest" description="Disordered" evidence="10">
    <location>
        <begin position="1"/>
        <end position="115"/>
    </location>
</feature>
<dbReference type="SMART" id="SM00739">
    <property type="entry name" value="KOW"/>
    <property type="match status" value="5"/>
</dbReference>
<dbReference type="Gene3D" id="3.30.70.940">
    <property type="entry name" value="NusG, N-terminal domain"/>
    <property type="match status" value="1"/>
</dbReference>
<dbReference type="CDD" id="cd06083">
    <property type="entry name" value="KOW_Spt5_3"/>
    <property type="match status" value="1"/>
</dbReference>
<dbReference type="InterPro" id="IPR041976">
    <property type="entry name" value="KOW_Spt5_3"/>
</dbReference>
<dbReference type="FunFam" id="2.30.30.30:FF:000018">
    <property type="entry name" value="Transcription elongation factor SPT5"/>
    <property type="match status" value="1"/>
</dbReference>
<comment type="subunit">
    <text evidence="8">Component of the SPT4-SPT5 complex. Interacts with RNA polymerase II.</text>
</comment>
<feature type="domain" description="KOW" evidence="12">
    <location>
        <begin position="619"/>
        <end position="644"/>
    </location>
</feature>